<dbReference type="Pfam" id="PF02311">
    <property type="entry name" value="AraC_binding"/>
    <property type="match status" value="1"/>
</dbReference>
<dbReference type="PANTHER" id="PTHR43280:SF2">
    <property type="entry name" value="HTH-TYPE TRANSCRIPTIONAL REGULATOR EXSA"/>
    <property type="match status" value="1"/>
</dbReference>
<feature type="domain" description="HTH araC/xylS-type" evidence="4">
    <location>
        <begin position="189"/>
        <end position="287"/>
    </location>
</feature>
<dbReference type="EMBL" id="MPTB01000003">
    <property type="protein sequence ID" value="OMD52531.1"/>
    <property type="molecule type" value="Genomic_DNA"/>
</dbReference>
<gene>
    <name evidence="5" type="ORF">BSK56_03770</name>
</gene>
<keyword evidence="1" id="KW-0805">Transcription regulation</keyword>
<evidence type="ECO:0000259" key="4">
    <source>
        <dbReference type="PROSITE" id="PS01124"/>
    </source>
</evidence>
<protein>
    <recommendedName>
        <fullName evidence="4">HTH araC/xylS-type domain-containing protein</fullName>
    </recommendedName>
</protein>
<dbReference type="Pfam" id="PF12833">
    <property type="entry name" value="HTH_18"/>
    <property type="match status" value="1"/>
</dbReference>
<keyword evidence="6" id="KW-1185">Reference proteome</keyword>
<evidence type="ECO:0000313" key="6">
    <source>
        <dbReference type="Proteomes" id="UP000187412"/>
    </source>
</evidence>
<name>A0ABX3HP12_PAEBO</name>
<dbReference type="SUPFAM" id="SSF46689">
    <property type="entry name" value="Homeodomain-like"/>
    <property type="match status" value="2"/>
</dbReference>
<dbReference type="InterPro" id="IPR037923">
    <property type="entry name" value="HTH-like"/>
</dbReference>
<dbReference type="Proteomes" id="UP000187412">
    <property type="component" value="Unassembled WGS sequence"/>
</dbReference>
<dbReference type="Gene3D" id="1.10.10.60">
    <property type="entry name" value="Homeodomain-like"/>
    <property type="match status" value="2"/>
</dbReference>
<evidence type="ECO:0000256" key="3">
    <source>
        <dbReference type="ARBA" id="ARBA00023163"/>
    </source>
</evidence>
<evidence type="ECO:0000256" key="2">
    <source>
        <dbReference type="ARBA" id="ARBA00023125"/>
    </source>
</evidence>
<evidence type="ECO:0000256" key="1">
    <source>
        <dbReference type="ARBA" id="ARBA00023015"/>
    </source>
</evidence>
<comment type="caution">
    <text evidence="5">The sequence shown here is derived from an EMBL/GenBank/DDBJ whole genome shotgun (WGS) entry which is preliminary data.</text>
</comment>
<reference evidence="5 6" key="1">
    <citation type="submission" date="2016-10" db="EMBL/GenBank/DDBJ databases">
        <title>Paenibacillus species isolates.</title>
        <authorList>
            <person name="Beno S.M."/>
        </authorList>
    </citation>
    <scope>NUCLEOTIDE SEQUENCE [LARGE SCALE GENOMIC DNA]</scope>
    <source>
        <strain evidence="5 6">FSL H7-0744</strain>
    </source>
</reference>
<evidence type="ECO:0000313" key="5">
    <source>
        <dbReference type="EMBL" id="OMD52531.1"/>
    </source>
</evidence>
<dbReference type="RefSeq" id="WP_076109384.1">
    <property type="nucleotide sequence ID" value="NZ_MPTB01000003.1"/>
</dbReference>
<sequence>MQRSAQLFKSESLLQNNLHLLVNRYAENFFAPYHSHDFIEYCYVAEGRGFHHIDQAVIPVRKGMLFVIPVGVSHVFRPATSHPEQDLLIVYNCLFDDHMVDRLSALLQEESPIIEHLQSLGSSGSAYFSVSDWDGSIEKLMLNLHREMSVPGIGSVTMLQTLLSQLIVTVYRQLYADQDRSTIEASDFAQVILFMEQKLSEGITLAHLAQMSRWSSRHLQRMFLKHTSQSFGSYLQHLRIQKSCERLRTSDLKISMIAGSVGYRDIDTFNSVFKKIVGEPPMAYRKRHRT</sequence>
<dbReference type="InterPro" id="IPR003313">
    <property type="entry name" value="AraC-bd"/>
</dbReference>
<proteinExistence type="predicted"/>
<organism evidence="5 6">
    <name type="scientific">Paenibacillus borealis</name>
    <dbReference type="NCBI Taxonomy" id="160799"/>
    <lineage>
        <taxon>Bacteria</taxon>
        <taxon>Bacillati</taxon>
        <taxon>Bacillota</taxon>
        <taxon>Bacilli</taxon>
        <taxon>Bacillales</taxon>
        <taxon>Paenibacillaceae</taxon>
        <taxon>Paenibacillus</taxon>
    </lineage>
</organism>
<dbReference type="InterPro" id="IPR009057">
    <property type="entry name" value="Homeodomain-like_sf"/>
</dbReference>
<dbReference type="Gene3D" id="2.60.120.10">
    <property type="entry name" value="Jelly Rolls"/>
    <property type="match status" value="1"/>
</dbReference>
<dbReference type="SUPFAM" id="SSF51215">
    <property type="entry name" value="Regulatory protein AraC"/>
    <property type="match status" value="1"/>
</dbReference>
<dbReference type="PANTHER" id="PTHR43280">
    <property type="entry name" value="ARAC-FAMILY TRANSCRIPTIONAL REGULATOR"/>
    <property type="match status" value="1"/>
</dbReference>
<dbReference type="InterPro" id="IPR018060">
    <property type="entry name" value="HTH_AraC"/>
</dbReference>
<dbReference type="PROSITE" id="PS01124">
    <property type="entry name" value="HTH_ARAC_FAMILY_2"/>
    <property type="match status" value="1"/>
</dbReference>
<keyword evidence="3" id="KW-0804">Transcription</keyword>
<dbReference type="SMART" id="SM00342">
    <property type="entry name" value="HTH_ARAC"/>
    <property type="match status" value="1"/>
</dbReference>
<keyword evidence="2" id="KW-0238">DNA-binding</keyword>
<dbReference type="InterPro" id="IPR014710">
    <property type="entry name" value="RmlC-like_jellyroll"/>
</dbReference>
<accession>A0ABX3HP12</accession>